<gene>
    <name evidence="1" type="ORF">SAMN04488060_0027</name>
</gene>
<dbReference type="EMBL" id="FOWZ01000001">
    <property type="protein sequence ID" value="SFO81790.1"/>
    <property type="molecule type" value="Genomic_DNA"/>
</dbReference>
<name>A0A1I5K9U3_9SPHN</name>
<proteinExistence type="predicted"/>
<dbReference type="Proteomes" id="UP000199331">
    <property type="component" value="Unassembled WGS sequence"/>
</dbReference>
<dbReference type="STRING" id="604088.SAMN04488060_0027"/>
<evidence type="ECO:0000313" key="1">
    <source>
        <dbReference type="EMBL" id="SFO81790.1"/>
    </source>
</evidence>
<dbReference type="AlphaFoldDB" id="A0A1I5K9U3"/>
<keyword evidence="2" id="KW-1185">Reference proteome</keyword>
<sequence length="185" mass="19877">MLTEWIMKKARFAGIAIVAGVALTACEARDENAAPAADNEMPEAAQTSQVTRIDTDPAPAPAPQAIKTVPFARGSTMDITNIEIVGDIMTVEFRLTDREGNWTQNIDLDQVNYIEDQTSRMVSVLQNNDGQYVASPLTANGSSVRVQTRDGIGWFKFPRPAEGVTTISLSIPEAGSLNGLPVPST</sequence>
<organism evidence="1 2">
    <name type="scientific">Qipengyuania nanhaisediminis</name>
    <dbReference type="NCBI Taxonomy" id="604088"/>
    <lineage>
        <taxon>Bacteria</taxon>
        <taxon>Pseudomonadati</taxon>
        <taxon>Pseudomonadota</taxon>
        <taxon>Alphaproteobacteria</taxon>
        <taxon>Sphingomonadales</taxon>
        <taxon>Erythrobacteraceae</taxon>
        <taxon>Qipengyuania</taxon>
    </lineage>
</organism>
<accession>A0A1I5K9U3</accession>
<reference evidence="2" key="1">
    <citation type="submission" date="2016-10" db="EMBL/GenBank/DDBJ databases">
        <authorList>
            <person name="Varghese N."/>
            <person name="Submissions S."/>
        </authorList>
    </citation>
    <scope>NUCLEOTIDE SEQUENCE [LARGE SCALE GENOMIC DNA]</scope>
    <source>
        <strain evidence="2">CGMCC 1.7715</strain>
    </source>
</reference>
<evidence type="ECO:0000313" key="2">
    <source>
        <dbReference type="Proteomes" id="UP000199331"/>
    </source>
</evidence>
<protein>
    <submittedName>
        <fullName evidence="1">Uncharacterized protein</fullName>
    </submittedName>
</protein>